<proteinExistence type="predicted"/>
<protein>
    <submittedName>
        <fullName evidence="1">Uncharacterized protein</fullName>
    </submittedName>
</protein>
<evidence type="ECO:0000313" key="1">
    <source>
        <dbReference type="EMBL" id="KAL1605031.1"/>
    </source>
</evidence>
<keyword evidence="2" id="KW-1185">Reference proteome</keyword>
<accession>A0ABR3RKR7</accession>
<dbReference type="EMBL" id="JAKJXO020000005">
    <property type="protein sequence ID" value="KAL1605031.1"/>
    <property type="molecule type" value="Genomic_DNA"/>
</dbReference>
<comment type="caution">
    <text evidence="1">The sequence shown here is derived from an EMBL/GenBank/DDBJ whole genome shotgun (WGS) entry which is preliminary data.</text>
</comment>
<dbReference type="Proteomes" id="UP001521785">
    <property type="component" value="Unassembled WGS sequence"/>
</dbReference>
<gene>
    <name evidence="1" type="ORF">SLS60_004574</name>
</gene>
<evidence type="ECO:0000313" key="2">
    <source>
        <dbReference type="Proteomes" id="UP001521785"/>
    </source>
</evidence>
<name>A0ABR3RKR7_9PLEO</name>
<reference evidence="1 2" key="1">
    <citation type="submission" date="2024-02" db="EMBL/GenBank/DDBJ databases">
        <title>De novo assembly and annotation of 12 fungi associated with fruit tree decline syndrome in Ontario, Canada.</title>
        <authorList>
            <person name="Sulman M."/>
            <person name="Ellouze W."/>
            <person name="Ilyukhin E."/>
        </authorList>
    </citation>
    <scope>NUCLEOTIDE SEQUENCE [LARGE SCALE GENOMIC DNA]</scope>
    <source>
        <strain evidence="1 2">M42-189</strain>
    </source>
</reference>
<organism evidence="1 2">
    <name type="scientific">Paraconiothyrium brasiliense</name>
    <dbReference type="NCBI Taxonomy" id="300254"/>
    <lineage>
        <taxon>Eukaryota</taxon>
        <taxon>Fungi</taxon>
        <taxon>Dikarya</taxon>
        <taxon>Ascomycota</taxon>
        <taxon>Pezizomycotina</taxon>
        <taxon>Dothideomycetes</taxon>
        <taxon>Pleosporomycetidae</taxon>
        <taxon>Pleosporales</taxon>
        <taxon>Massarineae</taxon>
        <taxon>Didymosphaeriaceae</taxon>
        <taxon>Paraconiothyrium</taxon>
    </lineage>
</organism>
<sequence>MITNPASIESFNRGPITKYWEPAPSCSNTMSLDNNMYYGWGAAGVVDTACYPMGTLKYDDIKPASAWDLYYYSPAICPADWTKVNTYTDGGIPYKNELTSMAVGTDTTAILCCPSGFLYYTEGHVCTSTIKLDQTLKYVVPGNDEFGTLDIGPVSTRYDETGMVKYAQVHEAHSDPPEIGGNPRMDTVPTDVKVAAAQAHQRHELQ</sequence>